<dbReference type="Gene3D" id="3.10.20.30">
    <property type="match status" value="1"/>
</dbReference>
<dbReference type="InterPro" id="IPR012675">
    <property type="entry name" value="Beta-grasp_dom_sf"/>
</dbReference>
<dbReference type="Proteomes" id="UP000199476">
    <property type="component" value="Unassembled WGS sequence"/>
</dbReference>
<gene>
    <name evidence="1" type="ORF">SAMN04488692_11672</name>
</gene>
<dbReference type="EMBL" id="FNGO01000016">
    <property type="protein sequence ID" value="SDM10034.1"/>
    <property type="molecule type" value="Genomic_DNA"/>
</dbReference>
<keyword evidence="2" id="KW-1185">Reference proteome</keyword>
<evidence type="ECO:0000313" key="2">
    <source>
        <dbReference type="Proteomes" id="UP000199476"/>
    </source>
</evidence>
<dbReference type="InterPro" id="IPR016155">
    <property type="entry name" value="Mopterin_synth/thiamin_S_b"/>
</dbReference>
<proteinExistence type="predicted"/>
<name>A0A1G9QG10_9FIRM</name>
<reference evidence="1 2" key="1">
    <citation type="submission" date="2016-10" db="EMBL/GenBank/DDBJ databases">
        <authorList>
            <person name="de Groot N.N."/>
        </authorList>
    </citation>
    <scope>NUCLEOTIDE SEQUENCE [LARGE SCALE GENOMIC DNA]</scope>
    <source>
        <strain evidence="1 2">SLAS-1</strain>
    </source>
</reference>
<dbReference type="Pfam" id="PF02597">
    <property type="entry name" value="ThiS"/>
    <property type="match status" value="1"/>
</dbReference>
<dbReference type="STRING" id="321763.SAMN04488692_11672"/>
<dbReference type="OrthoDB" id="9801945at2"/>
<accession>A0A1G9QG10</accession>
<dbReference type="SUPFAM" id="SSF54285">
    <property type="entry name" value="MoaD/ThiS"/>
    <property type="match status" value="1"/>
</dbReference>
<protein>
    <submittedName>
        <fullName evidence="1">ThiS family protein</fullName>
    </submittedName>
</protein>
<dbReference type="InterPro" id="IPR003749">
    <property type="entry name" value="ThiS/MoaD-like"/>
</dbReference>
<sequence length="79" mass="8883">MKVRVRLFGHLKNYRPEESRETEIDLPAGSQLGDLVDELEIPREELQFSLLLVNGNQADLDKTLQKEDLVSFATVAEGG</sequence>
<organism evidence="1 2">
    <name type="scientific">Halarsenatibacter silvermanii</name>
    <dbReference type="NCBI Taxonomy" id="321763"/>
    <lineage>
        <taxon>Bacteria</taxon>
        <taxon>Bacillati</taxon>
        <taxon>Bacillota</taxon>
        <taxon>Clostridia</taxon>
        <taxon>Halanaerobiales</taxon>
        <taxon>Halarsenatibacteraceae</taxon>
        <taxon>Halarsenatibacter</taxon>
    </lineage>
</organism>
<evidence type="ECO:0000313" key="1">
    <source>
        <dbReference type="EMBL" id="SDM10034.1"/>
    </source>
</evidence>
<dbReference type="AlphaFoldDB" id="A0A1G9QG10"/>